<dbReference type="InterPro" id="IPR008947">
    <property type="entry name" value="PLipase_C/P1_nuclease_dom_sf"/>
</dbReference>
<organism evidence="7 8">
    <name type="scientific">Candidatus Merdimorpha stercoravium</name>
    <dbReference type="NCBI Taxonomy" id="2840863"/>
    <lineage>
        <taxon>Bacteria</taxon>
        <taxon>Pseudomonadati</taxon>
        <taxon>Bacteroidota</taxon>
        <taxon>Flavobacteriia</taxon>
        <taxon>Flavobacteriales</taxon>
        <taxon>Candidatus Merdimorpha</taxon>
    </lineage>
</organism>
<reference evidence="7" key="1">
    <citation type="submission" date="2020-10" db="EMBL/GenBank/DDBJ databases">
        <authorList>
            <person name="Gilroy R."/>
        </authorList>
    </citation>
    <scope>NUCLEOTIDE SEQUENCE</scope>
    <source>
        <strain evidence="7">1383</strain>
    </source>
</reference>
<evidence type="ECO:0000256" key="2">
    <source>
        <dbReference type="ARBA" id="ARBA00022723"/>
    </source>
</evidence>
<dbReference type="PANTHER" id="PTHR33146:SF26">
    <property type="entry name" value="ENDONUCLEASE 4"/>
    <property type="match status" value="1"/>
</dbReference>
<keyword evidence="2" id="KW-0479">Metal-binding</keyword>
<evidence type="ECO:0000313" key="8">
    <source>
        <dbReference type="Proteomes" id="UP000824161"/>
    </source>
</evidence>
<evidence type="ECO:0000313" key="7">
    <source>
        <dbReference type="EMBL" id="HIT98265.1"/>
    </source>
</evidence>
<evidence type="ECO:0000256" key="1">
    <source>
        <dbReference type="ARBA" id="ARBA00022722"/>
    </source>
</evidence>
<keyword evidence="4" id="KW-0378">Hydrolase</keyword>
<dbReference type="GO" id="GO:0004519">
    <property type="term" value="F:endonuclease activity"/>
    <property type="evidence" value="ECO:0007669"/>
    <property type="project" value="UniProtKB-KW"/>
</dbReference>
<dbReference type="Pfam" id="PF02265">
    <property type="entry name" value="S1-P1_nuclease"/>
    <property type="match status" value="1"/>
</dbReference>
<dbReference type="Proteomes" id="UP000824161">
    <property type="component" value="Unassembled WGS sequence"/>
</dbReference>
<reference evidence="7" key="2">
    <citation type="journal article" date="2021" name="PeerJ">
        <title>Extensive microbial diversity within the chicken gut microbiome revealed by metagenomics and culture.</title>
        <authorList>
            <person name="Gilroy R."/>
            <person name="Ravi A."/>
            <person name="Getino M."/>
            <person name="Pursley I."/>
            <person name="Horton D.L."/>
            <person name="Alikhan N.F."/>
            <person name="Baker D."/>
            <person name="Gharbi K."/>
            <person name="Hall N."/>
            <person name="Watson M."/>
            <person name="Adriaenssens E.M."/>
            <person name="Foster-Nyarko E."/>
            <person name="Jarju S."/>
            <person name="Secka A."/>
            <person name="Antonio M."/>
            <person name="Oren A."/>
            <person name="Chaudhuri R.R."/>
            <person name="La Ragione R."/>
            <person name="Hildebrand F."/>
            <person name="Pallen M.J."/>
        </authorList>
    </citation>
    <scope>NUCLEOTIDE SEQUENCE</scope>
    <source>
        <strain evidence="7">1383</strain>
    </source>
</reference>
<keyword evidence="3" id="KW-0255">Endonuclease</keyword>
<keyword evidence="5" id="KW-1015">Disulfide bond</keyword>
<dbReference type="GO" id="GO:0006308">
    <property type="term" value="P:DNA catabolic process"/>
    <property type="evidence" value="ECO:0007669"/>
    <property type="project" value="InterPro"/>
</dbReference>
<evidence type="ECO:0000256" key="4">
    <source>
        <dbReference type="ARBA" id="ARBA00022801"/>
    </source>
</evidence>
<dbReference type="EMBL" id="DVLY01000135">
    <property type="protein sequence ID" value="HIT98265.1"/>
    <property type="molecule type" value="Genomic_DNA"/>
</dbReference>
<proteinExistence type="predicted"/>
<dbReference type="GO" id="GO:0046872">
    <property type="term" value="F:metal ion binding"/>
    <property type="evidence" value="ECO:0007669"/>
    <property type="project" value="UniProtKB-KW"/>
</dbReference>
<dbReference type="PANTHER" id="PTHR33146">
    <property type="entry name" value="ENDONUCLEASE 4"/>
    <property type="match status" value="1"/>
</dbReference>
<evidence type="ECO:0000256" key="3">
    <source>
        <dbReference type="ARBA" id="ARBA00022759"/>
    </source>
</evidence>
<evidence type="ECO:0000256" key="5">
    <source>
        <dbReference type="ARBA" id="ARBA00023157"/>
    </source>
</evidence>
<accession>A0A9D1HBD6</accession>
<comment type="caution">
    <text evidence="7">The sequence shown here is derived from an EMBL/GenBank/DDBJ whole genome shotgun (WGS) entry which is preliminary data.</text>
</comment>
<dbReference type="InterPro" id="IPR003154">
    <property type="entry name" value="S1/P1nuclease"/>
</dbReference>
<protein>
    <submittedName>
        <fullName evidence="7">S1/P1 nuclease</fullName>
    </submittedName>
</protein>
<keyword evidence="6" id="KW-0325">Glycoprotein</keyword>
<dbReference type="SUPFAM" id="SSF48537">
    <property type="entry name" value="Phospholipase C/P1 nuclease"/>
    <property type="match status" value="1"/>
</dbReference>
<dbReference type="Gene3D" id="1.10.575.10">
    <property type="entry name" value="P1 Nuclease"/>
    <property type="match status" value="1"/>
</dbReference>
<sequence>MILAAVLAAVNLSFAWGPKGHAVVADIAARHISKKTAQKIDAVLGGETMVDVSSWADNVRKDPRYAHTATWHFVNVDPGYTYQTMPKDPAGDVYVKLLEIVEALKSDTLSAEQEKVNLMLLIHLVGDLHCPMHVGHRDDLGGNRIPVQWFGQPTNLHSVWDSKLVDSCRPWSYSEWTENIDRNLTPEQIRRITQLSVMEWMEQTMALCEDIYANTPSGGNYSYDYCFQYAPAVKQQFLQAGLRLARLLEEIYGDGRVR</sequence>
<name>A0A9D1HBD6_9FLAO</name>
<dbReference type="CDD" id="cd11010">
    <property type="entry name" value="S1-P1_nuclease"/>
    <property type="match status" value="1"/>
</dbReference>
<gene>
    <name evidence="7" type="ORF">IAC44_05425</name>
</gene>
<dbReference type="GO" id="GO:0016788">
    <property type="term" value="F:hydrolase activity, acting on ester bonds"/>
    <property type="evidence" value="ECO:0007669"/>
    <property type="project" value="InterPro"/>
</dbReference>
<evidence type="ECO:0000256" key="6">
    <source>
        <dbReference type="ARBA" id="ARBA00023180"/>
    </source>
</evidence>
<dbReference type="AlphaFoldDB" id="A0A9D1HBD6"/>
<keyword evidence="1" id="KW-0540">Nuclease</keyword>
<dbReference type="GO" id="GO:0003676">
    <property type="term" value="F:nucleic acid binding"/>
    <property type="evidence" value="ECO:0007669"/>
    <property type="project" value="InterPro"/>
</dbReference>